<reference evidence="1 2" key="1">
    <citation type="submission" date="2014-04" db="EMBL/GenBank/DDBJ databases">
        <authorList>
            <consortium name="DOE Joint Genome Institute"/>
            <person name="Kuo A."/>
            <person name="Martino E."/>
            <person name="Perotto S."/>
            <person name="Kohler A."/>
            <person name="Nagy L.G."/>
            <person name="Floudas D."/>
            <person name="Copeland A."/>
            <person name="Barry K.W."/>
            <person name="Cichocki N."/>
            <person name="Veneault-Fourrey C."/>
            <person name="LaButti K."/>
            <person name="Lindquist E.A."/>
            <person name="Lipzen A."/>
            <person name="Lundell T."/>
            <person name="Morin E."/>
            <person name="Murat C."/>
            <person name="Sun H."/>
            <person name="Tunlid A."/>
            <person name="Henrissat B."/>
            <person name="Grigoriev I.V."/>
            <person name="Hibbett D.S."/>
            <person name="Martin F."/>
            <person name="Nordberg H.P."/>
            <person name="Cantor M.N."/>
            <person name="Hua S.X."/>
        </authorList>
    </citation>
    <scope>NUCLEOTIDE SEQUENCE [LARGE SCALE GENOMIC DNA]</scope>
    <source>
        <strain evidence="1 2">Zn</strain>
    </source>
</reference>
<reference evidence="2" key="2">
    <citation type="submission" date="2015-01" db="EMBL/GenBank/DDBJ databases">
        <title>Evolutionary Origins and Diversification of the Mycorrhizal Mutualists.</title>
        <authorList>
            <consortium name="DOE Joint Genome Institute"/>
            <consortium name="Mycorrhizal Genomics Consortium"/>
            <person name="Kohler A."/>
            <person name="Kuo A."/>
            <person name="Nagy L.G."/>
            <person name="Floudas D."/>
            <person name="Copeland A."/>
            <person name="Barry K.W."/>
            <person name="Cichocki N."/>
            <person name="Veneault-Fourrey C."/>
            <person name="LaButti K."/>
            <person name="Lindquist E.A."/>
            <person name="Lipzen A."/>
            <person name="Lundell T."/>
            <person name="Morin E."/>
            <person name="Murat C."/>
            <person name="Riley R."/>
            <person name="Ohm R."/>
            <person name="Sun H."/>
            <person name="Tunlid A."/>
            <person name="Henrissat B."/>
            <person name="Grigoriev I.V."/>
            <person name="Hibbett D.S."/>
            <person name="Martin F."/>
        </authorList>
    </citation>
    <scope>NUCLEOTIDE SEQUENCE [LARGE SCALE GENOMIC DNA]</scope>
    <source>
        <strain evidence="2">Zn</strain>
    </source>
</reference>
<dbReference type="InParanoid" id="A0A0C3GNE1"/>
<dbReference type="InterPro" id="IPR027417">
    <property type="entry name" value="P-loop_NTPase"/>
</dbReference>
<dbReference type="Proteomes" id="UP000054321">
    <property type="component" value="Unassembled WGS sequence"/>
</dbReference>
<dbReference type="EMBL" id="KN832900">
    <property type="protein sequence ID" value="KIM93084.1"/>
    <property type="molecule type" value="Genomic_DNA"/>
</dbReference>
<dbReference type="HOGENOM" id="CLU_2677807_0_0_1"/>
<evidence type="ECO:0000313" key="2">
    <source>
        <dbReference type="Proteomes" id="UP000054321"/>
    </source>
</evidence>
<gene>
    <name evidence="1" type="ORF">OIDMADRAFT_138454</name>
</gene>
<accession>A0A0C3GNE1</accession>
<dbReference type="AlphaFoldDB" id="A0A0C3GNE1"/>
<dbReference type="Gene3D" id="3.40.50.300">
    <property type="entry name" value="P-loop containing nucleotide triphosphate hydrolases"/>
    <property type="match status" value="1"/>
</dbReference>
<dbReference type="SUPFAM" id="SSF52540">
    <property type="entry name" value="P-loop containing nucleoside triphosphate hydrolases"/>
    <property type="match status" value="1"/>
</dbReference>
<protein>
    <recommendedName>
        <fullName evidence="3">ATPase AAA-type core domain-containing protein</fullName>
    </recommendedName>
</protein>
<name>A0A0C3GNE1_OIDMZ</name>
<dbReference type="STRING" id="913774.A0A0C3GNE1"/>
<dbReference type="PANTHER" id="PTHR46411:SF3">
    <property type="entry name" value="AAA+ ATPASE DOMAIN-CONTAINING PROTEIN"/>
    <property type="match status" value="1"/>
</dbReference>
<organism evidence="1 2">
    <name type="scientific">Oidiodendron maius (strain Zn)</name>
    <dbReference type="NCBI Taxonomy" id="913774"/>
    <lineage>
        <taxon>Eukaryota</taxon>
        <taxon>Fungi</taxon>
        <taxon>Dikarya</taxon>
        <taxon>Ascomycota</taxon>
        <taxon>Pezizomycotina</taxon>
        <taxon>Leotiomycetes</taxon>
        <taxon>Leotiomycetes incertae sedis</taxon>
        <taxon>Myxotrichaceae</taxon>
        <taxon>Oidiodendron</taxon>
    </lineage>
</organism>
<evidence type="ECO:0008006" key="3">
    <source>
        <dbReference type="Google" id="ProtNLM"/>
    </source>
</evidence>
<keyword evidence="2" id="KW-1185">Reference proteome</keyword>
<dbReference type="PANTHER" id="PTHR46411">
    <property type="entry name" value="FAMILY ATPASE, PUTATIVE-RELATED"/>
    <property type="match status" value="1"/>
</dbReference>
<feature type="non-terminal residue" evidence="1">
    <location>
        <position position="1"/>
    </location>
</feature>
<proteinExistence type="predicted"/>
<sequence>NDVITGKGQGLNILLYGNPGLRKTLTAEAISEHLKSLLYLYYLNKDLVCNSLVSVFLYKLEYYKGIIFLTINCIL</sequence>
<dbReference type="OrthoDB" id="10042665at2759"/>
<evidence type="ECO:0000313" key="1">
    <source>
        <dbReference type="EMBL" id="KIM93084.1"/>
    </source>
</evidence>